<feature type="signal peptide" evidence="1">
    <location>
        <begin position="1"/>
        <end position="23"/>
    </location>
</feature>
<dbReference type="RefSeq" id="WP_078922320.1">
    <property type="nucleotide sequence ID" value="NZ_FUYB01000007.1"/>
</dbReference>
<reference evidence="2 3" key="1">
    <citation type="submission" date="2017-02" db="EMBL/GenBank/DDBJ databases">
        <authorList>
            <person name="Peterson S.W."/>
        </authorList>
    </citation>
    <scope>NUCLEOTIDE SEQUENCE [LARGE SCALE GENOMIC DNA]</scope>
    <source>
        <strain evidence="2 3">ATCC 49788</strain>
    </source>
</reference>
<dbReference type="PROSITE" id="PS51257">
    <property type="entry name" value="PROKAR_LIPOPROTEIN"/>
    <property type="match status" value="1"/>
</dbReference>
<sequence>MFKKTVLLMLTATGCLLSGLANATDDGRHWNGPGYHGNPGGNFSIHVVPPPRLVPPPHYQPVRCLPGNRVDQLQAEQASRIHAGRQDGDLTRSEADMLWAQQERIAGMERRMRQDGCLTANERNDLIARLEQASRNIWRERHDNERRGYHHRPPHGGWNSDRH</sequence>
<dbReference type="EMBL" id="FUYB01000007">
    <property type="protein sequence ID" value="SKA78322.1"/>
    <property type="molecule type" value="Genomic_DNA"/>
</dbReference>
<dbReference type="STRING" id="92487.SAMN02745130_01856"/>
<feature type="chain" id="PRO_5012843421" description="Zinc resistance-associated protein" evidence="1">
    <location>
        <begin position="24"/>
        <end position="163"/>
    </location>
</feature>
<protein>
    <recommendedName>
        <fullName evidence="4">Zinc resistance-associated protein</fullName>
    </recommendedName>
</protein>
<evidence type="ECO:0000313" key="2">
    <source>
        <dbReference type="EMBL" id="SKA78322.1"/>
    </source>
</evidence>
<evidence type="ECO:0008006" key="4">
    <source>
        <dbReference type="Google" id="ProtNLM"/>
    </source>
</evidence>
<dbReference type="Proteomes" id="UP000190460">
    <property type="component" value="Unassembled WGS sequence"/>
</dbReference>
<evidence type="ECO:0000256" key="1">
    <source>
        <dbReference type="SAM" id="SignalP"/>
    </source>
</evidence>
<accession>A0A1T4WLV7</accession>
<proteinExistence type="predicted"/>
<dbReference type="AlphaFoldDB" id="A0A1T4WLV7"/>
<keyword evidence="1" id="KW-0732">Signal</keyword>
<gene>
    <name evidence="2" type="ORF">SAMN02745130_01856</name>
</gene>
<keyword evidence="3" id="KW-1185">Reference proteome</keyword>
<organism evidence="2 3">
    <name type="scientific">Thiothrix eikelboomii</name>
    <dbReference type="NCBI Taxonomy" id="92487"/>
    <lineage>
        <taxon>Bacteria</taxon>
        <taxon>Pseudomonadati</taxon>
        <taxon>Pseudomonadota</taxon>
        <taxon>Gammaproteobacteria</taxon>
        <taxon>Thiotrichales</taxon>
        <taxon>Thiotrichaceae</taxon>
        <taxon>Thiothrix</taxon>
    </lineage>
</organism>
<evidence type="ECO:0000313" key="3">
    <source>
        <dbReference type="Proteomes" id="UP000190460"/>
    </source>
</evidence>
<name>A0A1T4WLV7_9GAMM</name>